<evidence type="ECO:0000313" key="2">
    <source>
        <dbReference type="WBParaSite" id="JU765_v2.g9202.t1"/>
    </source>
</evidence>
<protein>
    <submittedName>
        <fullName evidence="2">Uncharacterized protein</fullName>
    </submittedName>
</protein>
<accession>A0AC34RQD8</accession>
<dbReference type="Proteomes" id="UP000887576">
    <property type="component" value="Unplaced"/>
</dbReference>
<reference evidence="2" key="1">
    <citation type="submission" date="2022-11" db="UniProtKB">
        <authorList>
            <consortium name="WormBaseParasite"/>
        </authorList>
    </citation>
    <scope>IDENTIFICATION</scope>
</reference>
<proteinExistence type="predicted"/>
<dbReference type="WBParaSite" id="JU765_v2.g9202.t1">
    <property type="protein sequence ID" value="JU765_v2.g9202.t1"/>
    <property type="gene ID" value="JU765_v2.g9202"/>
</dbReference>
<organism evidence="1 2">
    <name type="scientific">Panagrolaimus sp. JU765</name>
    <dbReference type="NCBI Taxonomy" id="591449"/>
    <lineage>
        <taxon>Eukaryota</taxon>
        <taxon>Metazoa</taxon>
        <taxon>Ecdysozoa</taxon>
        <taxon>Nematoda</taxon>
        <taxon>Chromadorea</taxon>
        <taxon>Rhabditida</taxon>
        <taxon>Tylenchina</taxon>
        <taxon>Panagrolaimomorpha</taxon>
        <taxon>Panagrolaimoidea</taxon>
        <taxon>Panagrolaimidae</taxon>
        <taxon>Panagrolaimus</taxon>
    </lineage>
</organism>
<sequence>MALFPSEFQTSYFAYKNFLTSFLYFTSIVVVQICIRNPINATVNFLMITMNSELCAAIDGLVFFFGAYDGQTNLCARGNYLAVRIRTGQTRGRTSMNKKEEVTNIREQNKEPAN</sequence>
<name>A0AC34RQD8_9BILA</name>
<evidence type="ECO:0000313" key="1">
    <source>
        <dbReference type="Proteomes" id="UP000887576"/>
    </source>
</evidence>